<name>A0A382MKN8_9ZZZZ</name>
<dbReference type="Pfam" id="PF09997">
    <property type="entry name" value="DUF2238"/>
    <property type="match status" value="1"/>
</dbReference>
<evidence type="ECO:0000256" key="1">
    <source>
        <dbReference type="SAM" id="Phobius"/>
    </source>
</evidence>
<dbReference type="AlphaFoldDB" id="A0A382MKN8"/>
<reference evidence="2" key="1">
    <citation type="submission" date="2018-05" db="EMBL/GenBank/DDBJ databases">
        <authorList>
            <person name="Lanie J.A."/>
            <person name="Ng W.-L."/>
            <person name="Kazmierczak K.M."/>
            <person name="Andrzejewski T.M."/>
            <person name="Davidsen T.M."/>
            <person name="Wayne K.J."/>
            <person name="Tettelin H."/>
            <person name="Glass J.I."/>
            <person name="Rusch D."/>
            <person name="Podicherti R."/>
            <person name="Tsui H.-C.T."/>
            <person name="Winkler M.E."/>
        </authorList>
    </citation>
    <scope>NUCLEOTIDE SEQUENCE</scope>
</reference>
<keyword evidence="1" id="KW-1133">Transmembrane helix</keyword>
<feature type="transmembrane region" description="Helical" evidence="1">
    <location>
        <begin position="59"/>
        <end position="77"/>
    </location>
</feature>
<protein>
    <recommendedName>
        <fullName evidence="3">VanZ-like domain-containing protein</fullName>
    </recommendedName>
</protein>
<feature type="transmembrane region" description="Helical" evidence="1">
    <location>
        <begin position="154"/>
        <end position="171"/>
    </location>
</feature>
<accession>A0A382MKN8</accession>
<dbReference type="EMBL" id="UINC01093703">
    <property type="protein sequence ID" value="SVC48337.1"/>
    <property type="molecule type" value="Genomic_DNA"/>
</dbReference>
<evidence type="ECO:0008006" key="3">
    <source>
        <dbReference type="Google" id="ProtNLM"/>
    </source>
</evidence>
<keyword evidence="1" id="KW-0472">Membrane</keyword>
<sequence>MWTVKAILVSCLLAGLLFPGIPGVEGKGWMERCFGYPISALVIPIFWYFSKRRSNYPHLADALLVSPFALDLLGNLLNLFDTVNLFDDALHFVNWMFLVSAFVLLLDRKKLPLWNVVLLGAGVGAITIISWEAVEWIIQEMGTTGLELTYDDTIGDLVLSTAGGTLGAFIASKSLAE</sequence>
<feature type="transmembrane region" description="Helical" evidence="1">
    <location>
        <begin position="33"/>
        <end position="50"/>
    </location>
</feature>
<feature type="transmembrane region" description="Helical" evidence="1">
    <location>
        <begin position="113"/>
        <end position="134"/>
    </location>
</feature>
<evidence type="ECO:0000313" key="2">
    <source>
        <dbReference type="EMBL" id="SVC48337.1"/>
    </source>
</evidence>
<organism evidence="2">
    <name type="scientific">marine metagenome</name>
    <dbReference type="NCBI Taxonomy" id="408172"/>
    <lineage>
        <taxon>unclassified sequences</taxon>
        <taxon>metagenomes</taxon>
        <taxon>ecological metagenomes</taxon>
    </lineage>
</organism>
<keyword evidence="1" id="KW-0812">Transmembrane</keyword>
<dbReference type="InterPro" id="IPR014509">
    <property type="entry name" value="YjdF-like"/>
</dbReference>
<gene>
    <name evidence="2" type="ORF">METZ01_LOCUS301191</name>
</gene>
<feature type="transmembrane region" description="Helical" evidence="1">
    <location>
        <begin position="89"/>
        <end position="106"/>
    </location>
</feature>
<proteinExistence type="predicted"/>